<evidence type="ECO:0000313" key="3">
    <source>
        <dbReference type="Proteomes" id="UP000248168"/>
    </source>
</evidence>
<keyword evidence="1" id="KW-0732">Signal</keyword>
<dbReference type="RefSeq" id="WP_121989428.1">
    <property type="nucleotide sequence ID" value="NZ_OUNR01000016.1"/>
</dbReference>
<dbReference type="InParanoid" id="A0A330L772"/>
<name>A0A330L772_9BACT</name>
<feature type="signal peptide" evidence="1">
    <location>
        <begin position="1"/>
        <end position="20"/>
    </location>
</feature>
<feature type="chain" id="PRO_5016357867" evidence="1">
    <location>
        <begin position="21"/>
        <end position="178"/>
    </location>
</feature>
<organism evidence="2 3">
    <name type="scientific">Nitrospira lenta</name>
    <dbReference type="NCBI Taxonomy" id="1436998"/>
    <lineage>
        <taxon>Bacteria</taxon>
        <taxon>Pseudomonadati</taxon>
        <taxon>Nitrospirota</taxon>
        <taxon>Nitrospiria</taxon>
        <taxon>Nitrospirales</taxon>
        <taxon>Nitrospiraceae</taxon>
        <taxon>Nitrospira</taxon>
    </lineage>
</organism>
<protein>
    <submittedName>
        <fullName evidence="2">Putative Outer membrane lipoprotein, Slp family</fullName>
    </submittedName>
</protein>
<keyword evidence="2" id="KW-0449">Lipoprotein</keyword>
<evidence type="ECO:0000313" key="2">
    <source>
        <dbReference type="EMBL" id="SPP65101.1"/>
    </source>
</evidence>
<accession>A0A330L772</accession>
<keyword evidence="3" id="KW-1185">Reference proteome</keyword>
<dbReference type="AlphaFoldDB" id="A0A330L772"/>
<proteinExistence type="predicted"/>
<dbReference type="InterPro" id="IPR004658">
    <property type="entry name" value="OMP_Slp"/>
</dbReference>
<evidence type="ECO:0000256" key="1">
    <source>
        <dbReference type="SAM" id="SignalP"/>
    </source>
</evidence>
<sequence>MGIFTKGLLVLFGATLVACAARGVFPPEAVVGVDQNFDFAHWRMVPNQAEAKKIQLGGRIIQSDRAGDSITIVATQLPIVAHPAYGPRDTGKRSGEFAITYQGKIDPSFLQSGNRIMVVGSTHAPKLVSVDDLPRSLPAVVASCLHIWKTGGREIADFPFFGAGYQPLEEDTFCTSTQ</sequence>
<dbReference type="OrthoDB" id="9794920at2"/>
<gene>
    <name evidence="2" type="ORF">NITLEN_30015</name>
</gene>
<reference evidence="3" key="1">
    <citation type="submission" date="2018-04" db="EMBL/GenBank/DDBJ databases">
        <authorList>
            <person name="Lucker S."/>
            <person name="Sakoula D."/>
        </authorList>
    </citation>
    <scope>NUCLEOTIDE SEQUENCE [LARGE SCALE GENOMIC DNA]</scope>
</reference>
<dbReference type="GO" id="GO:0019867">
    <property type="term" value="C:outer membrane"/>
    <property type="evidence" value="ECO:0007669"/>
    <property type="project" value="InterPro"/>
</dbReference>
<dbReference type="EMBL" id="OUNR01000016">
    <property type="protein sequence ID" value="SPP65101.1"/>
    <property type="molecule type" value="Genomic_DNA"/>
</dbReference>
<dbReference type="Pfam" id="PF03843">
    <property type="entry name" value="Slp"/>
    <property type="match status" value="1"/>
</dbReference>
<dbReference type="PROSITE" id="PS51257">
    <property type="entry name" value="PROKAR_LIPOPROTEIN"/>
    <property type="match status" value="1"/>
</dbReference>
<dbReference type="Proteomes" id="UP000248168">
    <property type="component" value="Unassembled WGS sequence"/>
</dbReference>